<dbReference type="SUPFAM" id="SSF52540">
    <property type="entry name" value="P-loop containing nucleoside triphosphate hydrolases"/>
    <property type="match status" value="2"/>
</dbReference>
<proteinExistence type="predicted"/>
<accession>A0AAN0KH08</accession>
<evidence type="ECO:0000259" key="5">
    <source>
        <dbReference type="PROSITE" id="PS50893"/>
    </source>
</evidence>
<protein>
    <submittedName>
        <fullName evidence="6">Sugar ABC transporter ATP-binding protein</fullName>
    </submittedName>
</protein>
<evidence type="ECO:0000313" key="6">
    <source>
        <dbReference type="EMBL" id="BEH03068.1"/>
    </source>
</evidence>
<dbReference type="PANTHER" id="PTHR43790">
    <property type="entry name" value="CARBOHYDRATE TRANSPORT ATP-BINDING PROTEIN MG119-RELATED"/>
    <property type="match status" value="1"/>
</dbReference>
<dbReference type="GO" id="GO:0016887">
    <property type="term" value="F:ATP hydrolysis activity"/>
    <property type="evidence" value="ECO:0007669"/>
    <property type="project" value="InterPro"/>
</dbReference>
<keyword evidence="7" id="KW-1185">Reference proteome</keyword>
<dbReference type="PANTHER" id="PTHR43790:SF9">
    <property type="entry name" value="GALACTOFURANOSE TRANSPORTER ATP-BINDING PROTEIN YTFR"/>
    <property type="match status" value="1"/>
</dbReference>
<dbReference type="InterPro" id="IPR027417">
    <property type="entry name" value="P-loop_NTPase"/>
</dbReference>
<dbReference type="PROSITE" id="PS00211">
    <property type="entry name" value="ABC_TRANSPORTER_1"/>
    <property type="match status" value="1"/>
</dbReference>
<dbReference type="GO" id="GO:0005524">
    <property type="term" value="F:ATP binding"/>
    <property type="evidence" value="ECO:0007669"/>
    <property type="project" value="UniProtKB-KW"/>
</dbReference>
<dbReference type="SMART" id="SM00382">
    <property type="entry name" value="AAA"/>
    <property type="match status" value="1"/>
</dbReference>
<keyword evidence="2" id="KW-0677">Repeat</keyword>
<feature type="domain" description="ABC transporter" evidence="5">
    <location>
        <begin position="13"/>
        <end position="248"/>
    </location>
</feature>
<dbReference type="Pfam" id="PF00005">
    <property type="entry name" value="ABC_tran"/>
    <property type="match status" value="2"/>
</dbReference>
<reference evidence="6" key="1">
    <citation type="journal article" date="2024" name="Int. J. Syst. Evol. Microbiol.">
        <title>Brooklawnia propionicigenes sp. nov., a facultatively anaerobic, propionate-producing bacterium isolated from a methanogenic reactor treating waste from cattle farms.</title>
        <authorList>
            <person name="Akita Y."/>
            <person name="Ueki A."/>
            <person name="Tonouchi A."/>
            <person name="Sugawara Y."/>
            <person name="Honma S."/>
            <person name="Kaku N."/>
            <person name="Ueki K."/>
        </authorList>
    </citation>
    <scope>NUCLEOTIDE SEQUENCE</scope>
    <source>
        <strain evidence="6">SH051</strain>
    </source>
</reference>
<gene>
    <name evidence="6" type="ORF">brsh051_23490</name>
</gene>
<evidence type="ECO:0000256" key="4">
    <source>
        <dbReference type="ARBA" id="ARBA00022840"/>
    </source>
</evidence>
<dbReference type="CDD" id="cd03215">
    <property type="entry name" value="ABC_Carb_Monos_II"/>
    <property type="match status" value="1"/>
</dbReference>
<dbReference type="CDD" id="cd03216">
    <property type="entry name" value="ABC_Carb_Monos_I"/>
    <property type="match status" value="1"/>
</dbReference>
<keyword evidence="1" id="KW-0813">Transport</keyword>
<dbReference type="PROSITE" id="PS50893">
    <property type="entry name" value="ABC_TRANSPORTER_2"/>
    <property type="match status" value="2"/>
</dbReference>
<dbReference type="EMBL" id="AP028056">
    <property type="protein sequence ID" value="BEH03068.1"/>
    <property type="molecule type" value="Genomic_DNA"/>
</dbReference>
<evidence type="ECO:0000256" key="1">
    <source>
        <dbReference type="ARBA" id="ARBA00022448"/>
    </source>
</evidence>
<evidence type="ECO:0000313" key="7">
    <source>
        <dbReference type="Proteomes" id="UP001431656"/>
    </source>
</evidence>
<feature type="domain" description="ABC transporter" evidence="5">
    <location>
        <begin position="260"/>
        <end position="504"/>
    </location>
</feature>
<dbReference type="Gene3D" id="3.40.50.300">
    <property type="entry name" value="P-loop containing nucleotide triphosphate hydrolases"/>
    <property type="match status" value="2"/>
</dbReference>
<sequence length="513" mass="54258">MARATHDAGGAILTATGIAKSFGGVHALRGVDLTLRPQSVLAIAGENGAGKSTLIKTLTGVYQPDEGSIVIDGAEQSLTPARARELGVAAVAQELSVLDHQSVADNIFLGREPRGRFGLTDRQRRDGLAQELLTRLGLGISPQTMVRDLTLAEKQMVEIAKAMSTSPRILILDEPTSGLREGDVETLLKLIRQLRDAGTSLVLVTHRMSEMFEVSDAIMVLKDGKHVGTRPTADTTEAEIVKLMVGRELAAVYPPKASDQAAETILTVSGLSVPGTMVHDISLTIPKGKLVALAGLAGHGQNDLLEGLAGLRPARGSLTLDGHEFSAFRSVAAGIRHGIVLIPEDRKSQGLVLPMTIGQNISLPTVFRRAKAGWISRTAEKEVATKAISAMAIRPADPGKIAGQLSGGNQQKIVIGKWLVADPRVILCADPTRGIDVGTKQEIYGLLRKLTNDGIGVLMLSTDLTEIVGLADVVHVMAEGRIVRTLTGSQITEETITGAAFQGVEESIQEESA</sequence>
<name>A0AAN0KH08_9ACTN</name>
<dbReference type="InterPro" id="IPR050107">
    <property type="entry name" value="ABC_carbohydrate_import_ATPase"/>
</dbReference>
<organism evidence="6 7">
    <name type="scientific">Brooklawnia propionicigenes</name>
    <dbReference type="NCBI Taxonomy" id="3041175"/>
    <lineage>
        <taxon>Bacteria</taxon>
        <taxon>Bacillati</taxon>
        <taxon>Actinomycetota</taxon>
        <taxon>Actinomycetes</taxon>
        <taxon>Propionibacteriales</taxon>
        <taxon>Propionibacteriaceae</taxon>
        <taxon>Brooklawnia</taxon>
    </lineage>
</organism>
<keyword evidence="3" id="KW-0547">Nucleotide-binding</keyword>
<dbReference type="InterPro" id="IPR003439">
    <property type="entry name" value="ABC_transporter-like_ATP-bd"/>
</dbReference>
<dbReference type="AlphaFoldDB" id="A0AAN0KH08"/>
<dbReference type="Proteomes" id="UP001431656">
    <property type="component" value="Chromosome"/>
</dbReference>
<keyword evidence="4 6" id="KW-0067">ATP-binding</keyword>
<dbReference type="InterPro" id="IPR017871">
    <property type="entry name" value="ABC_transporter-like_CS"/>
</dbReference>
<evidence type="ECO:0000256" key="3">
    <source>
        <dbReference type="ARBA" id="ARBA00022741"/>
    </source>
</evidence>
<dbReference type="KEGG" id="broo:brsh051_23490"/>
<dbReference type="RefSeq" id="WP_286265218.1">
    <property type="nucleotide sequence ID" value="NZ_AP028056.1"/>
</dbReference>
<evidence type="ECO:0000256" key="2">
    <source>
        <dbReference type="ARBA" id="ARBA00022737"/>
    </source>
</evidence>
<dbReference type="InterPro" id="IPR003593">
    <property type="entry name" value="AAA+_ATPase"/>
</dbReference>